<evidence type="ECO:0000259" key="3">
    <source>
        <dbReference type="Pfam" id="PF05726"/>
    </source>
</evidence>
<dbReference type="Pfam" id="PF02678">
    <property type="entry name" value="Pirin"/>
    <property type="match status" value="1"/>
</dbReference>
<proteinExistence type="inferred from homology"/>
<reference evidence="4" key="1">
    <citation type="submission" date="2018-06" db="EMBL/GenBank/DDBJ databases">
        <authorList>
            <person name="Zhirakovskaya E."/>
        </authorList>
    </citation>
    <scope>NUCLEOTIDE SEQUENCE</scope>
</reference>
<protein>
    <submittedName>
        <fullName evidence="4">Pirin</fullName>
    </submittedName>
</protein>
<dbReference type="SUPFAM" id="SSF51182">
    <property type="entry name" value="RmlC-like cupins"/>
    <property type="match status" value="1"/>
</dbReference>
<dbReference type="PANTHER" id="PTHR13903:SF8">
    <property type="entry name" value="PIRIN"/>
    <property type="match status" value="1"/>
</dbReference>
<dbReference type="AlphaFoldDB" id="A0A3B1BQM9"/>
<organism evidence="4">
    <name type="scientific">hydrothermal vent metagenome</name>
    <dbReference type="NCBI Taxonomy" id="652676"/>
    <lineage>
        <taxon>unclassified sequences</taxon>
        <taxon>metagenomes</taxon>
        <taxon>ecological metagenomes</taxon>
    </lineage>
</organism>
<gene>
    <name evidence="4" type="ORF">MNBD_IGNAVI01-764</name>
</gene>
<dbReference type="Pfam" id="PF05726">
    <property type="entry name" value="Pirin_C"/>
    <property type="match status" value="1"/>
</dbReference>
<feature type="domain" description="Pirin N-terminal" evidence="2">
    <location>
        <begin position="64"/>
        <end position="141"/>
    </location>
</feature>
<dbReference type="CDD" id="cd02909">
    <property type="entry name" value="cupin_pirin_N"/>
    <property type="match status" value="1"/>
</dbReference>
<sequence>MKAEKIINVKSLRFPWETKDPFLFCAHHRDKYPKGNEKMGIDSEDLKGRNIGEDFTIKDGWRMYHGSSVPGFPVHPHRGFETITINKEGFVDHSDSLGAAGRFGAGDVQWMTAGKGIQHSEMFPLMYQDKENPLEIFQVWLNLPKANKFVEPHFKMLWQDMIPTVRETDMNGKKTEVNVIAGNLNGVHSPSPTPDSWASDSNNNVAIFTIKMEADANWKLPAATGEVNRTLYFYRGHTINIENQTIKGYHLIELNPSEEIEITNGNKDAYLLFLQGTPINEPVAQYGPFVMNTKTEIEEAFSDYQKTKFGVWSWSEQEPVHGRDKGRFALHANGIEETK</sequence>
<dbReference type="EMBL" id="UOGD01000162">
    <property type="protein sequence ID" value="VAX20259.1"/>
    <property type="molecule type" value="Genomic_DNA"/>
</dbReference>
<evidence type="ECO:0000259" key="2">
    <source>
        <dbReference type="Pfam" id="PF02678"/>
    </source>
</evidence>
<accession>A0A3B1BQM9</accession>
<evidence type="ECO:0000256" key="1">
    <source>
        <dbReference type="ARBA" id="ARBA00008416"/>
    </source>
</evidence>
<dbReference type="Gene3D" id="2.60.120.10">
    <property type="entry name" value="Jelly Rolls"/>
    <property type="match status" value="2"/>
</dbReference>
<evidence type="ECO:0000313" key="4">
    <source>
        <dbReference type="EMBL" id="VAX20259.1"/>
    </source>
</evidence>
<feature type="domain" description="Pirin C-terminal" evidence="3">
    <location>
        <begin position="209"/>
        <end position="310"/>
    </location>
</feature>
<comment type="similarity">
    <text evidence="1">Belongs to the pirin family.</text>
</comment>
<dbReference type="InterPro" id="IPR014710">
    <property type="entry name" value="RmlC-like_jellyroll"/>
</dbReference>
<dbReference type="InterPro" id="IPR003829">
    <property type="entry name" value="Pirin_N_dom"/>
</dbReference>
<dbReference type="InterPro" id="IPR011051">
    <property type="entry name" value="RmlC_Cupin_sf"/>
</dbReference>
<name>A0A3B1BQM9_9ZZZZ</name>
<dbReference type="InterPro" id="IPR012093">
    <property type="entry name" value="Pirin"/>
</dbReference>
<dbReference type="PANTHER" id="PTHR13903">
    <property type="entry name" value="PIRIN-RELATED"/>
    <property type="match status" value="1"/>
</dbReference>
<dbReference type="CDD" id="cd02247">
    <property type="entry name" value="cupin_pirin_C"/>
    <property type="match status" value="1"/>
</dbReference>
<dbReference type="InterPro" id="IPR008778">
    <property type="entry name" value="Pirin_C_dom"/>
</dbReference>